<name>A0ACB8TKW4_9AGAM</name>
<reference evidence="1" key="1">
    <citation type="submission" date="2021-03" db="EMBL/GenBank/DDBJ databases">
        <authorList>
            <consortium name="DOE Joint Genome Institute"/>
            <person name="Ahrendt S."/>
            <person name="Looney B.P."/>
            <person name="Miyauchi S."/>
            <person name="Morin E."/>
            <person name="Drula E."/>
            <person name="Courty P.E."/>
            <person name="Chicoki N."/>
            <person name="Fauchery L."/>
            <person name="Kohler A."/>
            <person name="Kuo A."/>
            <person name="Labutti K."/>
            <person name="Pangilinan J."/>
            <person name="Lipzen A."/>
            <person name="Riley R."/>
            <person name="Andreopoulos W."/>
            <person name="He G."/>
            <person name="Johnson J."/>
            <person name="Barry K.W."/>
            <person name="Grigoriev I.V."/>
            <person name="Nagy L."/>
            <person name="Hibbett D."/>
            <person name="Henrissat B."/>
            <person name="Matheny P.B."/>
            <person name="Labbe J."/>
            <person name="Martin F."/>
        </authorList>
    </citation>
    <scope>NUCLEOTIDE SEQUENCE</scope>
    <source>
        <strain evidence="1">HHB10654</strain>
    </source>
</reference>
<organism evidence="1 2">
    <name type="scientific">Artomyces pyxidatus</name>
    <dbReference type="NCBI Taxonomy" id="48021"/>
    <lineage>
        <taxon>Eukaryota</taxon>
        <taxon>Fungi</taxon>
        <taxon>Dikarya</taxon>
        <taxon>Basidiomycota</taxon>
        <taxon>Agaricomycotina</taxon>
        <taxon>Agaricomycetes</taxon>
        <taxon>Russulales</taxon>
        <taxon>Auriscalpiaceae</taxon>
        <taxon>Artomyces</taxon>
    </lineage>
</organism>
<comment type="caution">
    <text evidence="1">The sequence shown here is derived from an EMBL/GenBank/DDBJ whole genome shotgun (WGS) entry which is preliminary data.</text>
</comment>
<proteinExistence type="predicted"/>
<gene>
    <name evidence="1" type="ORF">BV25DRAFT_1818042</name>
</gene>
<keyword evidence="2" id="KW-1185">Reference proteome</keyword>
<protein>
    <submittedName>
        <fullName evidence="1">Uncharacterized protein</fullName>
    </submittedName>
</protein>
<evidence type="ECO:0000313" key="2">
    <source>
        <dbReference type="Proteomes" id="UP000814140"/>
    </source>
</evidence>
<dbReference type="EMBL" id="MU277187">
    <property type="protein sequence ID" value="KAI0069086.1"/>
    <property type="molecule type" value="Genomic_DNA"/>
</dbReference>
<accession>A0ACB8TKW4</accession>
<dbReference type="Proteomes" id="UP000814140">
    <property type="component" value="Unassembled WGS sequence"/>
</dbReference>
<evidence type="ECO:0000313" key="1">
    <source>
        <dbReference type="EMBL" id="KAI0069086.1"/>
    </source>
</evidence>
<reference evidence="1" key="2">
    <citation type="journal article" date="2022" name="New Phytol.">
        <title>Evolutionary transition to the ectomycorrhizal habit in the genomes of a hyperdiverse lineage of mushroom-forming fungi.</title>
        <authorList>
            <person name="Looney B."/>
            <person name="Miyauchi S."/>
            <person name="Morin E."/>
            <person name="Drula E."/>
            <person name="Courty P.E."/>
            <person name="Kohler A."/>
            <person name="Kuo A."/>
            <person name="LaButti K."/>
            <person name="Pangilinan J."/>
            <person name="Lipzen A."/>
            <person name="Riley R."/>
            <person name="Andreopoulos W."/>
            <person name="He G."/>
            <person name="Johnson J."/>
            <person name="Nolan M."/>
            <person name="Tritt A."/>
            <person name="Barry K.W."/>
            <person name="Grigoriev I.V."/>
            <person name="Nagy L.G."/>
            <person name="Hibbett D."/>
            <person name="Henrissat B."/>
            <person name="Matheny P.B."/>
            <person name="Labbe J."/>
            <person name="Martin F.M."/>
        </authorList>
    </citation>
    <scope>NUCLEOTIDE SEQUENCE</scope>
    <source>
        <strain evidence="1">HHB10654</strain>
    </source>
</reference>
<sequence length="74" mass="7812">MSLVARAPAFVRQQALRSRIAPSRGAHGEYKHMPFKTEQSKPVFGAKVGVFLLAGFLVPAAAASYQLKKAGAGA</sequence>